<dbReference type="KEGG" id="dsa:Desal_0868"/>
<proteinExistence type="predicted"/>
<keyword evidence="2" id="KW-0808">Transferase</keyword>
<dbReference type="NCBIfam" id="NF040521">
    <property type="entry name" value="C45_proenzyme"/>
    <property type="match status" value="1"/>
</dbReference>
<evidence type="ECO:0000313" key="3">
    <source>
        <dbReference type="Proteomes" id="UP000002601"/>
    </source>
</evidence>
<accession>C6BZM7</accession>
<organism evidence="2 3">
    <name type="scientific">Maridesulfovibrio salexigens (strain ATCC 14822 / DSM 2638 / NCIMB 8403 / VKM B-1763)</name>
    <name type="common">Desulfovibrio salexigens</name>
    <dbReference type="NCBI Taxonomy" id="526222"/>
    <lineage>
        <taxon>Bacteria</taxon>
        <taxon>Pseudomonadati</taxon>
        <taxon>Thermodesulfobacteriota</taxon>
        <taxon>Desulfovibrionia</taxon>
        <taxon>Desulfovibrionales</taxon>
        <taxon>Desulfovibrionaceae</taxon>
        <taxon>Maridesulfovibrio</taxon>
    </lineage>
</organism>
<dbReference type="HOGENOM" id="CLU_037787_0_1_7"/>
<evidence type="ECO:0000259" key="1">
    <source>
        <dbReference type="Pfam" id="PF03417"/>
    </source>
</evidence>
<sequence length="356" mass="39250">MLKIVELQGSYYEIGKGWGEVFRQEMDRIITSELGVIATYYGIDTETVIELGKKYLPAAQKYDPEFIEVLHGFAEGAGVSFDTIFAIRSVFDILCSGPPRQGMCTSLAVGGSASQNGQVIIGQNIDWHPGLPIALLKISWPNGVKQLALSMSGVWEYTLSAYDKASPFAIMSTLTVTPDTNPDISVPISFIMNKASRQKQLENALEVFTNATSTMPSYLLANGAGKMIGIELGLHSHELLYPESDVLIHANHNISERFAARDAFIQFVPDSPFRYDRMKKLAAQNHGKITPKRIMAFLADHENYPKGICSHVDPESQLPPSATVASVVIIPEEAAMYIAVGNPCENEYERYHLQTD</sequence>
<dbReference type="InterPro" id="IPR005079">
    <property type="entry name" value="Peptidase_C45_hydrolase"/>
</dbReference>
<dbReference type="EMBL" id="CP001649">
    <property type="protein sequence ID" value="ACS78934.1"/>
    <property type="molecule type" value="Genomic_DNA"/>
</dbReference>
<name>C6BZM7_MARSD</name>
<feature type="domain" description="Peptidase C45 hydrolase" evidence="1">
    <location>
        <begin position="201"/>
        <end position="343"/>
    </location>
</feature>
<dbReference type="InterPro" id="IPR047801">
    <property type="entry name" value="Peptidase_C45"/>
</dbReference>
<dbReference type="eggNOG" id="COG4927">
    <property type="taxonomic scope" value="Bacteria"/>
</dbReference>
<dbReference type="STRING" id="526222.Desal_0868"/>
<protein>
    <submittedName>
        <fullName evidence="2">Peptidase C45 acyl-coenzyme A:6-aminopenicillanic acid acyl-transferase</fullName>
    </submittedName>
</protein>
<dbReference type="InterPro" id="IPR047794">
    <property type="entry name" value="C45_proenzyme-like"/>
</dbReference>
<evidence type="ECO:0000313" key="2">
    <source>
        <dbReference type="EMBL" id="ACS78934.1"/>
    </source>
</evidence>
<dbReference type="PANTHER" id="PTHR34180">
    <property type="entry name" value="PEPTIDASE C45"/>
    <property type="match status" value="1"/>
</dbReference>
<dbReference type="PANTHER" id="PTHR34180:SF1">
    <property type="entry name" value="BETA-ALANYL-DOPAMINE_CARCININE HYDROLASE"/>
    <property type="match status" value="1"/>
</dbReference>
<dbReference type="Gene3D" id="1.10.10.2120">
    <property type="match status" value="1"/>
</dbReference>
<dbReference type="GO" id="GO:0016740">
    <property type="term" value="F:transferase activity"/>
    <property type="evidence" value="ECO:0007669"/>
    <property type="project" value="UniProtKB-KW"/>
</dbReference>
<dbReference type="AlphaFoldDB" id="C6BZM7"/>
<keyword evidence="3" id="KW-1185">Reference proteome</keyword>
<dbReference type="Pfam" id="PF03417">
    <property type="entry name" value="AAT"/>
    <property type="match status" value="1"/>
</dbReference>
<dbReference type="Proteomes" id="UP000002601">
    <property type="component" value="Chromosome"/>
</dbReference>
<reference evidence="2 3" key="1">
    <citation type="submission" date="2009-06" db="EMBL/GenBank/DDBJ databases">
        <title>Complete sequence of Desulfovibrio salexigens DSM 2638.</title>
        <authorList>
            <consortium name="US DOE Joint Genome Institute"/>
            <person name="Lucas S."/>
            <person name="Copeland A."/>
            <person name="Lapidus A."/>
            <person name="Glavina del Rio T."/>
            <person name="Tice H."/>
            <person name="Bruce D."/>
            <person name="Goodwin L."/>
            <person name="Pitluck S."/>
            <person name="Munk A.C."/>
            <person name="Brettin T."/>
            <person name="Detter J.C."/>
            <person name="Han C."/>
            <person name="Tapia R."/>
            <person name="Larimer F."/>
            <person name="Land M."/>
            <person name="Hauser L."/>
            <person name="Kyrpides N."/>
            <person name="Anderson I."/>
            <person name="Wall J.D."/>
            <person name="Arkin A.P."/>
            <person name="Dehal P."/>
            <person name="Chivian D."/>
            <person name="Giles B."/>
            <person name="Hazen T.C."/>
        </authorList>
    </citation>
    <scope>NUCLEOTIDE SEQUENCE [LARGE SCALE GENOMIC DNA]</scope>
    <source>
        <strain evidence="3">ATCC 14822 / DSM 2638 / NCIMB 8403 / VKM B-1763</strain>
    </source>
</reference>
<dbReference type="Gene3D" id="3.60.60.10">
    <property type="entry name" value="Penicillin V Acylase, Chain A"/>
    <property type="match status" value="1"/>
</dbReference>
<gene>
    <name evidence="2" type="ordered locus">Desal_0868</name>
</gene>